<evidence type="ECO:0000259" key="5">
    <source>
        <dbReference type="PROSITE" id="PS50103"/>
    </source>
</evidence>
<feature type="domain" description="C3H1-type" evidence="5">
    <location>
        <begin position="64"/>
        <end position="92"/>
    </location>
</feature>
<dbReference type="GO" id="GO:0005634">
    <property type="term" value="C:nucleus"/>
    <property type="evidence" value="ECO:0007669"/>
    <property type="project" value="TreeGrafter"/>
</dbReference>
<feature type="non-terminal residue" evidence="6">
    <location>
        <position position="131"/>
    </location>
</feature>
<evidence type="ECO:0000313" key="7">
    <source>
        <dbReference type="Proteomes" id="UP000240883"/>
    </source>
</evidence>
<evidence type="ECO:0000313" key="6">
    <source>
        <dbReference type="EMBL" id="PSN63081.1"/>
    </source>
</evidence>
<keyword evidence="2 4" id="KW-0863">Zinc-finger</keyword>
<feature type="non-terminal residue" evidence="6">
    <location>
        <position position="1"/>
    </location>
</feature>
<gene>
    <name evidence="6" type="ORF">BS50DRAFT_445017</name>
</gene>
<dbReference type="InterPro" id="IPR000571">
    <property type="entry name" value="Znf_CCCH"/>
</dbReference>
<sequence length="131" mass="14712">CQLIHDDAHRAACKHWLYRDGCDYGPDTCRLLHETNAHNAPTCLHFLLGSCTNRACKFAHTRLPPSAPLCSEFGRLGHCEKGNQCQALHLLECPDFYNYGYCPSGTDCHLRHVKDASKIRSTLLRTSGRAE</sequence>
<dbReference type="Proteomes" id="UP000240883">
    <property type="component" value="Unassembled WGS sequence"/>
</dbReference>
<feature type="zinc finger region" description="C3H1-type" evidence="4">
    <location>
        <begin position="37"/>
        <end position="63"/>
    </location>
</feature>
<evidence type="ECO:0000256" key="4">
    <source>
        <dbReference type="PROSITE-ProRule" id="PRU00723"/>
    </source>
</evidence>
<dbReference type="AlphaFoldDB" id="A0A2T2NCB0"/>
<organism evidence="6 7">
    <name type="scientific">Corynespora cassiicola Philippines</name>
    <dbReference type="NCBI Taxonomy" id="1448308"/>
    <lineage>
        <taxon>Eukaryota</taxon>
        <taxon>Fungi</taxon>
        <taxon>Dikarya</taxon>
        <taxon>Ascomycota</taxon>
        <taxon>Pezizomycotina</taxon>
        <taxon>Dothideomycetes</taxon>
        <taxon>Pleosporomycetidae</taxon>
        <taxon>Pleosporales</taxon>
        <taxon>Corynesporascaceae</taxon>
        <taxon>Corynespora</taxon>
    </lineage>
</organism>
<feature type="zinc finger region" description="C3H1-type" evidence="4">
    <location>
        <begin position="64"/>
        <end position="92"/>
    </location>
</feature>
<keyword evidence="7" id="KW-1185">Reference proteome</keyword>
<evidence type="ECO:0000256" key="2">
    <source>
        <dbReference type="ARBA" id="ARBA00022771"/>
    </source>
</evidence>
<dbReference type="SMART" id="SM00356">
    <property type="entry name" value="ZnF_C3H1"/>
    <property type="match status" value="4"/>
</dbReference>
<proteinExistence type="predicted"/>
<feature type="domain" description="C3H1-type" evidence="5">
    <location>
        <begin position="7"/>
        <end position="36"/>
    </location>
</feature>
<reference evidence="6 7" key="1">
    <citation type="journal article" date="2018" name="Front. Microbiol.">
        <title>Genome-Wide Analysis of Corynespora cassiicola Leaf Fall Disease Putative Effectors.</title>
        <authorList>
            <person name="Lopez D."/>
            <person name="Ribeiro S."/>
            <person name="Label P."/>
            <person name="Fumanal B."/>
            <person name="Venisse J.S."/>
            <person name="Kohler A."/>
            <person name="de Oliveira R.R."/>
            <person name="Labutti K."/>
            <person name="Lipzen A."/>
            <person name="Lail K."/>
            <person name="Bauer D."/>
            <person name="Ohm R.A."/>
            <person name="Barry K.W."/>
            <person name="Spatafora J."/>
            <person name="Grigoriev I.V."/>
            <person name="Martin F.M."/>
            <person name="Pujade-Renaud V."/>
        </authorList>
    </citation>
    <scope>NUCLEOTIDE SEQUENCE [LARGE SCALE GENOMIC DNA]</scope>
    <source>
        <strain evidence="6 7">Philippines</strain>
    </source>
</reference>
<evidence type="ECO:0000256" key="1">
    <source>
        <dbReference type="ARBA" id="ARBA00022723"/>
    </source>
</evidence>
<feature type="domain" description="C3H1-type" evidence="5">
    <location>
        <begin position="37"/>
        <end position="63"/>
    </location>
</feature>
<evidence type="ECO:0000256" key="3">
    <source>
        <dbReference type="ARBA" id="ARBA00022833"/>
    </source>
</evidence>
<protein>
    <recommendedName>
        <fullName evidence="5">C3H1-type domain-containing protein</fullName>
    </recommendedName>
</protein>
<dbReference type="GO" id="GO:0008270">
    <property type="term" value="F:zinc ion binding"/>
    <property type="evidence" value="ECO:0007669"/>
    <property type="project" value="UniProtKB-KW"/>
</dbReference>
<dbReference type="InterPro" id="IPR036855">
    <property type="entry name" value="Znf_CCCH_sf"/>
</dbReference>
<name>A0A2T2NCB0_CORCC</name>
<dbReference type="OrthoDB" id="410307at2759"/>
<dbReference type="STRING" id="1448308.A0A2T2NCB0"/>
<dbReference type="SUPFAM" id="SSF90229">
    <property type="entry name" value="CCCH zinc finger"/>
    <property type="match status" value="2"/>
</dbReference>
<dbReference type="PANTHER" id="PTHR46156:SF1">
    <property type="entry name" value="ZINC FINGER CCCH DOMAIN-CONTAINING PROTEIN 3"/>
    <property type="match status" value="1"/>
</dbReference>
<keyword evidence="1 4" id="KW-0479">Metal-binding</keyword>
<keyword evidence="3 4" id="KW-0862">Zinc</keyword>
<dbReference type="Gene3D" id="4.10.1000.10">
    <property type="entry name" value="Zinc finger, CCCH-type"/>
    <property type="match status" value="2"/>
</dbReference>
<accession>A0A2T2NCB0</accession>
<dbReference type="PROSITE" id="PS50103">
    <property type="entry name" value="ZF_C3H1"/>
    <property type="match status" value="3"/>
</dbReference>
<feature type="zinc finger region" description="C3H1-type" evidence="4">
    <location>
        <begin position="7"/>
        <end position="36"/>
    </location>
</feature>
<dbReference type="EMBL" id="KZ678140">
    <property type="protein sequence ID" value="PSN63081.1"/>
    <property type="molecule type" value="Genomic_DNA"/>
</dbReference>
<dbReference type="PANTHER" id="PTHR46156">
    <property type="entry name" value="CCCH ZINGC FINGER"/>
    <property type="match status" value="1"/>
</dbReference>